<protein>
    <submittedName>
        <fullName evidence="2">Mercuric ion transport protein</fullName>
    </submittedName>
</protein>
<accession>A0A397NH17</accession>
<evidence type="ECO:0000313" key="3">
    <source>
        <dbReference type="Proteomes" id="UP000266568"/>
    </source>
</evidence>
<dbReference type="NCBIfam" id="NF033565">
    <property type="entry name" value="trans_MerF"/>
    <property type="match status" value="1"/>
</dbReference>
<comment type="caution">
    <text evidence="2">The sequence shown here is derived from an EMBL/GenBank/DDBJ whole genome shotgun (WGS) entry which is preliminary data.</text>
</comment>
<organism evidence="2 3">
    <name type="scientific">Hephaestia caeni</name>
    <dbReference type="NCBI Taxonomy" id="645617"/>
    <lineage>
        <taxon>Bacteria</taxon>
        <taxon>Pseudomonadati</taxon>
        <taxon>Pseudomonadota</taxon>
        <taxon>Alphaproteobacteria</taxon>
        <taxon>Sphingomonadales</taxon>
        <taxon>Sphingomonadaceae</taxon>
        <taxon>Hephaestia</taxon>
    </lineage>
</organism>
<name>A0A397NH17_9SPHN</name>
<dbReference type="AlphaFoldDB" id="A0A397NH17"/>
<keyword evidence="1" id="KW-1133">Transmembrane helix</keyword>
<dbReference type="GO" id="GO:0016020">
    <property type="term" value="C:membrane"/>
    <property type="evidence" value="ECO:0007669"/>
    <property type="project" value="InterPro"/>
</dbReference>
<dbReference type="EMBL" id="QXDC01000005">
    <property type="protein sequence ID" value="RIA36822.1"/>
    <property type="molecule type" value="Genomic_DNA"/>
</dbReference>
<dbReference type="InterPro" id="IPR021091">
    <property type="entry name" value="Mercury_ion_transport_MerF"/>
</dbReference>
<evidence type="ECO:0000256" key="1">
    <source>
        <dbReference type="SAM" id="Phobius"/>
    </source>
</evidence>
<dbReference type="Pfam" id="PF11431">
    <property type="entry name" value="Transport_MerF"/>
    <property type="match status" value="1"/>
</dbReference>
<dbReference type="Proteomes" id="UP000266568">
    <property type="component" value="Unassembled WGS sequence"/>
</dbReference>
<dbReference type="Gene3D" id="1.10.287.910">
    <property type="entry name" value="bacterial mercury transporter, merf"/>
    <property type="match status" value="1"/>
</dbReference>
<gene>
    <name evidence="2" type="ORF">DFR49_4112</name>
</gene>
<evidence type="ECO:0000313" key="2">
    <source>
        <dbReference type="EMBL" id="RIA36822.1"/>
    </source>
</evidence>
<feature type="transmembrane region" description="Helical" evidence="1">
    <location>
        <begin position="12"/>
        <end position="38"/>
    </location>
</feature>
<keyword evidence="3" id="KW-1185">Reference proteome</keyword>
<sequence>MNDRALIRTGTAGATVAAICCAMPVLAVLLPLVGLSAWMARADLVLFPLLAASLGLIAWGVYRRRTRAACCETRITKKA</sequence>
<feature type="transmembrane region" description="Helical" evidence="1">
    <location>
        <begin position="44"/>
        <end position="62"/>
    </location>
</feature>
<dbReference type="RefSeq" id="WP_041575624.1">
    <property type="nucleotide sequence ID" value="NZ_QXDC01000005.1"/>
</dbReference>
<keyword evidence="1" id="KW-0472">Membrane</keyword>
<reference evidence="2 3" key="1">
    <citation type="submission" date="2018-08" db="EMBL/GenBank/DDBJ databases">
        <title>Genomic Encyclopedia of Type Strains, Phase IV (KMG-IV): sequencing the most valuable type-strain genomes for metagenomic binning, comparative biology and taxonomic classification.</title>
        <authorList>
            <person name="Goeker M."/>
        </authorList>
    </citation>
    <scope>NUCLEOTIDE SEQUENCE [LARGE SCALE GENOMIC DNA]</scope>
    <source>
        <strain evidence="2 3">DSM 25527</strain>
    </source>
</reference>
<keyword evidence="1" id="KW-0812">Transmembrane</keyword>
<proteinExistence type="predicted"/>